<dbReference type="EMBL" id="CAXDID020000070">
    <property type="protein sequence ID" value="CAL6014331.1"/>
    <property type="molecule type" value="Genomic_DNA"/>
</dbReference>
<dbReference type="PANTHER" id="PTHR43725">
    <property type="entry name" value="UDP-GLUCOSE 4-EPIMERASE"/>
    <property type="match status" value="1"/>
</dbReference>
<evidence type="ECO:0000313" key="10">
    <source>
        <dbReference type="Proteomes" id="UP001642409"/>
    </source>
</evidence>
<proteinExistence type="inferred from homology"/>
<dbReference type="SUPFAM" id="SSF51735">
    <property type="entry name" value="NAD(P)-binding Rossmann-fold domains"/>
    <property type="match status" value="1"/>
</dbReference>
<comment type="pathway">
    <text evidence="6">Carbohydrate metabolism; galactose metabolism.</text>
</comment>
<evidence type="ECO:0000256" key="6">
    <source>
        <dbReference type="RuleBase" id="RU366046"/>
    </source>
</evidence>
<keyword evidence="3 6" id="KW-0520">NAD</keyword>
<evidence type="ECO:0000256" key="4">
    <source>
        <dbReference type="ARBA" id="ARBA00023235"/>
    </source>
</evidence>
<organism evidence="8">
    <name type="scientific">Hexamita inflata</name>
    <dbReference type="NCBI Taxonomy" id="28002"/>
    <lineage>
        <taxon>Eukaryota</taxon>
        <taxon>Metamonada</taxon>
        <taxon>Diplomonadida</taxon>
        <taxon>Hexamitidae</taxon>
        <taxon>Hexamitinae</taxon>
        <taxon>Hexamita</taxon>
    </lineage>
</organism>
<dbReference type="InterPro" id="IPR005886">
    <property type="entry name" value="UDP_G4E"/>
</dbReference>
<evidence type="ECO:0000256" key="5">
    <source>
        <dbReference type="ARBA" id="ARBA00023277"/>
    </source>
</evidence>
<comment type="cofactor">
    <cofactor evidence="1 6">
        <name>NAD(+)</name>
        <dbReference type="ChEBI" id="CHEBI:57540"/>
    </cofactor>
</comment>
<keyword evidence="5 6" id="KW-0119">Carbohydrate metabolism</keyword>
<comment type="subunit">
    <text evidence="6">Homodimer.</text>
</comment>
<reference evidence="9 10" key="2">
    <citation type="submission" date="2024-07" db="EMBL/GenBank/DDBJ databases">
        <authorList>
            <person name="Akdeniz Z."/>
        </authorList>
    </citation>
    <scope>NUCLEOTIDE SEQUENCE [LARGE SCALE GENOMIC DNA]</scope>
</reference>
<accession>A0AA86PHW5</accession>
<dbReference type="GO" id="GO:0003978">
    <property type="term" value="F:UDP-glucose 4-epimerase activity"/>
    <property type="evidence" value="ECO:0007669"/>
    <property type="project" value="UniProtKB-UniRule"/>
</dbReference>
<evidence type="ECO:0000256" key="3">
    <source>
        <dbReference type="ARBA" id="ARBA00023027"/>
    </source>
</evidence>
<feature type="domain" description="NAD(P)-binding" evidence="7">
    <location>
        <begin position="5"/>
        <end position="307"/>
    </location>
</feature>
<name>A0AA86PHW5_9EUKA</name>
<dbReference type="EC" id="5.1.3.2" evidence="6"/>
<sequence>MTSILVAGGAGYIGSHITRLLLQMGYQPIIFDNLSTGHIESVPEGVKIVVGDVRDTALVTSALLEYKIEAVVHLCASSIVSESVSDPLKYFDNNVCGAISLLKAMSAASVSKLVFSSTAAVYGEPTRVPIHESDQKVPINPYGESKLMIETIIRSTSINCVAFRYFNVAGAGFGVGEMHDCETHLIPCIIKNTLHQKPAFIFGTDYNTADGTCVRDYVHVVDLAVAHELGLQQLLKGQTGFQVYNLGTKNGMSVKEIINEIQKLINVDVVLKERRPGDPAVLVANADKAEKELHWKAERGAAEIVKDAVTFHVDQENTLRQKKQ</sequence>
<dbReference type="Gene3D" id="3.90.25.10">
    <property type="entry name" value="UDP-galactose 4-epimerase, domain 1"/>
    <property type="match status" value="1"/>
</dbReference>
<comment type="catalytic activity">
    <reaction evidence="6">
        <text>UDP-alpha-D-glucose = UDP-alpha-D-galactose</text>
        <dbReference type="Rhea" id="RHEA:22168"/>
        <dbReference type="ChEBI" id="CHEBI:58885"/>
        <dbReference type="ChEBI" id="CHEBI:66914"/>
        <dbReference type="EC" id="5.1.3.2"/>
    </reaction>
</comment>
<keyword evidence="10" id="KW-1185">Reference proteome</keyword>
<evidence type="ECO:0000256" key="2">
    <source>
        <dbReference type="ARBA" id="ARBA00007637"/>
    </source>
</evidence>
<evidence type="ECO:0000313" key="9">
    <source>
        <dbReference type="EMBL" id="CAL6014331.1"/>
    </source>
</evidence>
<evidence type="ECO:0000256" key="1">
    <source>
        <dbReference type="ARBA" id="ARBA00001911"/>
    </source>
</evidence>
<protein>
    <recommendedName>
        <fullName evidence="6">UDP-glucose 4-epimerase</fullName>
        <ecNumber evidence="6">5.1.3.2</ecNumber>
    </recommendedName>
</protein>
<dbReference type="Gene3D" id="3.40.50.720">
    <property type="entry name" value="NAD(P)-binding Rossmann-like Domain"/>
    <property type="match status" value="1"/>
</dbReference>
<dbReference type="PANTHER" id="PTHR43725:SF53">
    <property type="entry name" value="UDP-ARABINOSE 4-EPIMERASE 1"/>
    <property type="match status" value="1"/>
</dbReference>
<dbReference type="InterPro" id="IPR036291">
    <property type="entry name" value="NAD(P)-bd_dom_sf"/>
</dbReference>
<evidence type="ECO:0000259" key="7">
    <source>
        <dbReference type="Pfam" id="PF16363"/>
    </source>
</evidence>
<dbReference type="AlphaFoldDB" id="A0AA86PHW5"/>
<dbReference type="InterPro" id="IPR016040">
    <property type="entry name" value="NAD(P)-bd_dom"/>
</dbReference>
<keyword evidence="4 6" id="KW-0413">Isomerase</keyword>
<reference evidence="8" key="1">
    <citation type="submission" date="2023-06" db="EMBL/GenBank/DDBJ databases">
        <authorList>
            <person name="Kurt Z."/>
        </authorList>
    </citation>
    <scope>NUCLEOTIDE SEQUENCE</scope>
</reference>
<dbReference type="CDD" id="cd05247">
    <property type="entry name" value="UDP_G4E_1_SDR_e"/>
    <property type="match status" value="1"/>
</dbReference>
<comment type="caution">
    <text evidence="8">The sequence shown here is derived from an EMBL/GenBank/DDBJ whole genome shotgun (WGS) entry which is preliminary data.</text>
</comment>
<evidence type="ECO:0000313" key="8">
    <source>
        <dbReference type="EMBL" id="CAI9938706.1"/>
    </source>
</evidence>
<gene>
    <name evidence="9" type="ORF">HINF_LOCUS24221</name>
    <name evidence="8" type="ORF">HINF_LOCUS26351</name>
</gene>
<comment type="similarity">
    <text evidence="2 6">Belongs to the NAD(P)-dependent epimerase/dehydratase family.</text>
</comment>
<dbReference type="NCBIfam" id="TIGR01179">
    <property type="entry name" value="galE"/>
    <property type="match status" value="1"/>
</dbReference>
<dbReference type="EMBL" id="CATOUU010000656">
    <property type="protein sequence ID" value="CAI9938706.1"/>
    <property type="molecule type" value="Genomic_DNA"/>
</dbReference>
<dbReference type="Proteomes" id="UP001642409">
    <property type="component" value="Unassembled WGS sequence"/>
</dbReference>
<dbReference type="GO" id="GO:0006012">
    <property type="term" value="P:galactose metabolic process"/>
    <property type="evidence" value="ECO:0007669"/>
    <property type="project" value="InterPro"/>
</dbReference>
<dbReference type="Pfam" id="PF16363">
    <property type="entry name" value="GDP_Man_Dehyd"/>
    <property type="match status" value="1"/>
</dbReference>